<dbReference type="Gramene" id="OB11G23120.1">
    <property type="protein sequence ID" value="OB11G23120.1"/>
    <property type="gene ID" value="OB11G23120"/>
</dbReference>
<keyword evidence="2" id="KW-0805">Transcription regulation</keyword>
<sequence length="162" mass="17853">MARIPATIFAVVSGHVLYIYNNFTRISYSAKSNDAAQRRRQRASHELGTVDPNPDDAAAARKLPGKVWRFRYSYWNSSQSYVLTKGWSRFVKEKGLHAGVAGGFYYSAGKDVQLFIDCKIRSKQSAMSAFLRAMVATPTAPAVKAIRLFGIDLLTGGGARAK</sequence>
<dbReference type="InterPro" id="IPR044800">
    <property type="entry name" value="LEC2-like"/>
</dbReference>
<dbReference type="AlphaFoldDB" id="J3N926"/>
<evidence type="ECO:0000313" key="8">
    <source>
        <dbReference type="Proteomes" id="UP000006038"/>
    </source>
</evidence>
<evidence type="ECO:0000256" key="1">
    <source>
        <dbReference type="ARBA" id="ARBA00004123"/>
    </source>
</evidence>
<dbReference type="InterPro" id="IPR003340">
    <property type="entry name" value="B3_DNA-bd"/>
</dbReference>
<keyword evidence="3" id="KW-0238">DNA-binding</keyword>
<dbReference type="Pfam" id="PF02362">
    <property type="entry name" value="B3"/>
    <property type="match status" value="1"/>
</dbReference>
<dbReference type="HOGENOM" id="CLU_1637984_0_0_1"/>
<dbReference type="PANTHER" id="PTHR31140:SF1">
    <property type="entry name" value="AP2_ERF AND B3 DOMAIN-CONTAINING TRANSCRIPTION REPRESSOR RAV2"/>
    <property type="match status" value="1"/>
</dbReference>
<dbReference type="STRING" id="4533.J3N926"/>
<dbReference type="Gene3D" id="2.40.330.10">
    <property type="entry name" value="DNA-binding pseudobarrel domain"/>
    <property type="match status" value="1"/>
</dbReference>
<keyword evidence="8" id="KW-1185">Reference proteome</keyword>
<dbReference type="eggNOG" id="ENOG502QRVI">
    <property type="taxonomic scope" value="Eukaryota"/>
</dbReference>
<reference evidence="7" key="1">
    <citation type="journal article" date="2013" name="Nat. Commun.">
        <title>Whole-genome sequencing of Oryza brachyantha reveals mechanisms underlying Oryza genome evolution.</title>
        <authorList>
            <person name="Chen J."/>
            <person name="Huang Q."/>
            <person name="Gao D."/>
            <person name="Wang J."/>
            <person name="Lang Y."/>
            <person name="Liu T."/>
            <person name="Li B."/>
            <person name="Bai Z."/>
            <person name="Luis Goicoechea J."/>
            <person name="Liang C."/>
            <person name="Chen C."/>
            <person name="Zhang W."/>
            <person name="Sun S."/>
            <person name="Liao Y."/>
            <person name="Zhang X."/>
            <person name="Yang L."/>
            <person name="Song C."/>
            <person name="Wang M."/>
            <person name="Shi J."/>
            <person name="Liu G."/>
            <person name="Liu J."/>
            <person name="Zhou H."/>
            <person name="Zhou W."/>
            <person name="Yu Q."/>
            <person name="An N."/>
            <person name="Chen Y."/>
            <person name="Cai Q."/>
            <person name="Wang B."/>
            <person name="Liu B."/>
            <person name="Min J."/>
            <person name="Huang Y."/>
            <person name="Wu H."/>
            <person name="Li Z."/>
            <person name="Zhang Y."/>
            <person name="Yin Y."/>
            <person name="Song W."/>
            <person name="Jiang J."/>
            <person name="Jackson S.A."/>
            <person name="Wing R.A."/>
            <person name="Wang J."/>
            <person name="Chen M."/>
        </authorList>
    </citation>
    <scope>NUCLEOTIDE SEQUENCE [LARGE SCALE GENOMIC DNA]</scope>
    <source>
        <strain evidence="7">cv. IRGC 101232</strain>
    </source>
</reference>
<dbReference type="Proteomes" id="UP000006038">
    <property type="component" value="Chromosome 11"/>
</dbReference>
<reference evidence="7" key="2">
    <citation type="submission" date="2013-04" db="UniProtKB">
        <authorList>
            <consortium name="EnsemblPlants"/>
        </authorList>
    </citation>
    <scope>IDENTIFICATION</scope>
</reference>
<comment type="subcellular location">
    <subcellularLocation>
        <location evidence="1">Nucleus</location>
    </subcellularLocation>
</comment>
<evidence type="ECO:0000256" key="3">
    <source>
        <dbReference type="ARBA" id="ARBA00023125"/>
    </source>
</evidence>
<keyword evidence="4" id="KW-0804">Transcription</keyword>
<dbReference type="PANTHER" id="PTHR31140">
    <property type="entry name" value="B3 DOMAIN-CONTAINING TRANSCRIPTION FACTOR ABI3"/>
    <property type="match status" value="1"/>
</dbReference>
<evidence type="ECO:0000313" key="7">
    <source>
        <dbReference type="EnsemblPlants" id="OB11G23120.1"/>
    </source>
</evidence>
<accession>J3N926</accession>
<evidence type="ECO:0000259" key="6">
    <source>
        <dbReference type="PROSITE" id="PS50863"/>
    </source>
</evidence>
<feature type="domain" description="TF-B3" evidence="6">
    <location>
        <begin position="65"/>
        <end position="120"/>
    </location>
</feature>
<dbReference type="InterPro" id="IPR015300">
    <property type="entry name" value="DNA-bd_pseudobarrel_sf"/>
</dbReference>
<dbReference type="GO" id="GO:0003700">
    <property type="term" value="F:DNA-binding transcription factor activity"/>
    <property type="evidence" value="ECO:0007669"/>
    <property type="project" value="InterPro"/>
</dbReference>
<protein>
    <recommendedName>
        <fullName evidence="6">TF-B3 domain-containing protein</fullName>
    </recommendedName>
</protein>
<name>J3N926_ORYBR</name>
<evidence type="ECO:0000256" key="5">
    <source>
        <dbReference type="ARBA" id="ARBA00023242"/>
    </source>
</evidence>
<dbReference type="CDD" id="cd10017">
    <property type="entry name" value="B3_DNA"/>
    <property type="match status" value="1"/>
</dbReference>
<dbReference type="PROSITE" id="PS50863">
    <property type="entry name" value="B3"/>
    <property type="match status" value="1"/>
</dbReference>
<dbReference type="GO" id="GO:0005634">
    <property type="term" value="C:nucleus"/>
    <property type="evidence" value="ECO:0007669"/>
    <property type="project" value="UniProtKB-SubCell"/>
</dbReference>
<evidence type="ECO:0000256" key="4">
    <source>
        <dbReference type="ARBA" id="ARBA00023163"/>
    </source>
</evidence>
<dbReference type="SUPFAM" id="SSF101936">
    <property type="entry name" value="DNA-binding pseudobarrel domain"/>
    <property type="match status" value="1"/>
</dbReference>
<proteinExistence type="predicted"/>
<dbReference type="GO" id="GO:0003677">
    <property type="term" value="F:DNA binding"/>
    <property type="evidence" value="ECO:0007669"/>
    <property type="project" value="UniProtKB-KW"/>
</dbReference>
<evidence type="ECO:0000256" key="2">
    <source>
        <dbReference type="ARBA" id="ARBA00023015"/>
    </source>
</evidence>
<keyword evidence="5" id="KW-0539">Nucleus</keyword>
<dbReference type="EnsemblPlants" id="OB11G23120.1">
    <property type="protein sequence ID" value="OB11G23120.1"/>
    <property type="gene ID" value="OB11G23120"/>
</dbReference>
<organism evidence="7">
    <name type="scientific">Oryza brachyantha</name>
    <name type="common">malo sina</name>
    <dbReference type="NCBI Taxonomy" id="4533"/>
    <lineage>
        <taxon>Eukaryota</taxon>
        <taxon>Viridiplantae</taxon>
        <taxon>Streptophyta</taxon>
        <taxon>Embryophyta</taxon>
        <taxon>Tracheophyta</taxon>
        <taxon>Spermatophyta</taxon>
        <taxon>Magnoliopsida</taxon>
        <taxon>Liliopsida</taxon>
        <taxon>Poales</taxon>
        <taxon>Poaceae</taxon>
        <taxon>BOP clade</taxon>
        <taxon>Oryzoideae</taxon>
        <taxon>Oryzeae</taxon>
        <taxon>Oryzinae</taxon>
        <taxon>Oryza</taxon>
    </lineage>
</organism>